<proteinExistence type="predicted"/>
<organism evidence="1 2">
    <name type="scientific">Eleusine coracana subsp. coracana</name>
    <dbReference type="NCBI Taxonomy" id="191504"/>
    <lineage>
        <taxon>Eukaryota</taxon>
        <taxon>Viridiplantae</taxon>
        <taxon>Streptophyta</taxon>
        <taxon>Embryophyta</taxon>
        <taxon>Tracheophyta</taxon>
        <taxon>Spermatophyta</taxon>
        <taxon>Magnoliopsida</taxon>
        <taxon>Liliopsida</taxon>
        <taxon>Poales</taxon>
        <taxon>Poaceae</taxon>
        <taxon>PACMAD clade</taxon>
        <taxon>Chloridoideae</taxon>
        <taxon>Cynodonteae</taxon>
        <taxon>Eleusininae</taxon>
        <taxon>Eleusine</taxon>
    </lineage>
</organism>
<keyword evidence="2" id="KW-1185">Reference proteome</keyword>
<evidence type="ECO:0000313" key="1">
    <source>
        <dbReference type="EMBL" id="GJN08476.1"/>
    </source>
</evidence>
<evidence type="ECO:0000313" key="2">
    <source>
        <dbReference type="Proteomes" id="UP001054889"/>
    </source>
</evidence>
<sequence length="74" mass="8502">MVICIAFAAAEDTEQLPESFDVLQQPKNNARLSGCFIPCYASCFRAGFTRDYCDDFCQRECGDEAQKHWSRLWP</sequence>
<dbReference type="AlphaFoldDB" id="A0AAV5DDM8"/>
<name>A0AAV5DDM8_ELECO</name>
<reference evidence="1" key="2">
    <citation type="submission" date="2021-12" db="EMBL/GenBank/DDBJ databases">
        <title>Resequencing data analysis of finger millet.</title>
        <authorList>
            <person name="Hatakeyama M."/>
            <person name="Aluri S."/>
            <person name="Balachadran M.T."/>
            <person name="Sivarajan S.R."/>
            <person name="Poveda L."/>
            <person name="Shimizu-Inatsugi R."/>
            <person name="Schlapbach R."/>
            <person name="Sreeman S.M."/>
            <person name="Shimizu K.K."/>
        </authorList>
    </citation>
    <scope>NUCLEOTIDE SEQUENCE</scope>
</reference>
<gene>
    <name evidence="1" type="primary">ga26399</name>
    <name evidence="1" type="ORF">PR202_ga26399</name>
</gene>
<dbReference type="EMBL" id="BQKI01000015">
    <property type="protein sequence ID" value="GJN08476.1"/>
    <property type="molecule type" value="Genomic_DNA"/>
</dbReference>
<dbReference type="Proteomes" id="UP001054889">
    <property type="component" value="Unassembled WGS sequence"/>
</dbReference>
<accession>A0AAV5DDM8</accession>
<protein>
    <submittedName>
        <fullName evidence="1">Uncharacterized protein</fullName>
    </submittedName>
</protein>
<comment type="caution">
    <text evidence="1">The sequence shown here is derived from an EMBL/GenBank/DDBJ whole genome shotgun (WGS) entry which is preliminary data.</text>
</comment>
<reference evidence="1" key="1">
    <citation type="journal article" date="2018" name="DNA Res.">
        <title>Multiple hybrid de novo genome assembly of finger millet, an orphan allotetraploid crop.</title>
        <authorList>
            <person name="Hatakeyama M."/>
            <person name="Aluri S."/>
            <person name="Balachadran M.T."/>
            <person name="Sivarajan S.R."/>
            <person name="Patrignani A."/>
            <person name="Gruter S."/>
            <person name="Poveda L."/>
            <person name="Shimizu-Inatsugi R."/>
            <person name="Baeten J."/>
            <person name="Francoijs K.J."/>
            <person name="Nataraja K.N."/>
            <person name="Reddy Y.A.N."/>
            <person name="Phadnis S."/>
            <person name="Ravikumar R.L."/>
            <person name="Schlapbach R."/>
            <person name="Sreeman S.M."/>
            <person name="Shimizu K.K."/>
        </authorList>
    </citation>
    <scope>NUCLEOTIDE SEQUENCE</scope>
</reference>